<sequence>MAETISGALRDGAFEGEHASALSIKDTIHTPFGSFVFNHVLTQLISNILAGKSQSRGVVLVALSRPPSFYAELLKIKGFDVPSSSQ</sequence>
<organism evidence="1 2">
    <name type="scientific">Nicotiana tabacum</name>
    <name type="common">Common tobacco</name>
    <dbReference type="NCBI Taxonomy" id="4097"/>
    <lineage>
        <taxon>Eukaryota</taxon>
        <taxon>Viridiplantae</taxon>
        <taxon>Streptophyta</taxon>
        <taxon>Embryophyta</taxon>
        <taxon>Tracheophyta</taxon>
        <taxon>Spermatophyta</taxon>
        <taxon>Magnoliopsida</taxon>
        <taxon>eudicotyledons</taxon>
        <taxon>Gunneridae</taxon>
        <taxon>Pentapetalae</taxon>
        <taxon>asterids</taxon>
        <taxon>lamiids</taxon>
        <taxon>Solanales</taxon>
        <taxon>Solanaceae</taxon>
        <taxon>Nicotianoideae</taxon>
        <taxon>Nicotianeae</taxon>
        <taxon>Nicotiana</taxon>
    </lineage>
</organism>
<dbReference type="RefSeq" id="XP_075097572.1">
    <property type="nucleotide sequence ID" value="XM_075241471.1"/>
</dbReference>
<dbReference type="Proteomes" id="UP000790787">
    <property type="component" value="Chromosome 3"/>
</dbReference>
<proteinExistence type="predicted"/>
<reference evidence="2" key="2">
    <citation type="submission" date="2025-08" db="UniProtKB">
        <authorList>
            <consortium name="RefSeq"/>
        </authorList>
    </citation>
    <scope>IDENTIFICATION</scope>
    <source>
        <tissue evidence="2">Leaf</tissue>
    </source>
</reference>
<keyword evidence="1" id="KW-1185">Reference proteome</keyword>
<reference evidence="1" key="1">
    <citation type="journal article" date="2014" name="Nat. Commun.">
        <title>The tobacco genome sequence and its comparison with those of tomato and potato.</title>
        <authorList>
            <person name="Sierro N."/>
            <person name="Battey J.N."/>
            <person name="Ouadi S."/>
            <person name="Bakaher N."/>
            <person name="Bovet L."/>
            <person name="Willig A."/>
            <person name="Goepfert S."/>
            <person name="Peitsch M.C."/>
            <person name="Ivanov N.V."/>
        </authorList>
    </citation>
    <scope>NUCLEOTIDE SEQUENCE [LARGE SCALE GENOMIC DNA]</scope>
</reference>
<protein>
    <submittedName>
        <fullName evidence="2">Elongator complex protein 5-like</fullName>
    </submittedName>
</protein>
<evidence type="ECO:0000313" key="2">
    <source>
        <dbReference type="RefSeq" id="XP_075097572.1"/>
    </source>
</evidence>
<evidence type="ECO:0000313" key="1">
    <source>
        <dbReference type="Proteomes" id="UP000790787"/>
    </source>
</evidence>
<name>A0AC58TK23_TOBAC</name>
<gene>
    <name evidence="2" type="primary">LOC107790997</name>
</gene>
<accession>A0AC58TK23</accession>